<gene>
    <name evidence="1" type="ORF">Q5E86_02255</name>
</gene>
<keyword evidence="2" id="KW-1185">Reference proteome</keyword>
<comment type="caution">
    <text evidence="1">The sequence shown here is derived from an EMBL/GenBank/DDBJ whole genome shotgun (WGS) entry which is preliminary data.</text>
</comment>
<dbReference type="EMBL" id="JAUQTG010000001">
    <property type="protein sequence ID" value="MDO7855215.1"/>
    <property type="molecule type" value="Genomic_DNA"/>
</dbReference>
<organism evidence="1 2">
    <name type="scientific">Providencia huashanensis</name>
    <dbReference type="NCBI Taxonomy" id="3037798"/>
    <lineage>
        <taxon>Bacteria</taxon>
        <taxon>Pseudomonadati</taxon>
        <taxon>Pseudomonadota</taxon>
        <taxon>Gammaproteobacteria</taxon>
        <taxon>Enterobacterales</taxon>
        <taxon>Morganellaceae</taxon>
        <taxon>Providencia</taxon>
    </lineage>
</organism>
<dbReference type="Proteomes" id="UP001176478">
    <property type="component" value="Unassembled WGS sequence"/>
</dbReference>
<protein>
    <submittedName>
        <fullName evidence="1">Uncharacterized protein</fullName>
    </submittedName>
</protein>
<evidence type="ECO:0000313" key="1">
    <source>
        <dbReference type="EMBL" id="MDO7855215.1"/>
    </source>
</evidence>
<reference evidence="1" key="1">
    <citation type="submission" date="2023-07" db="EMBL/GenBank/DDBJ databases">
        <authorList>
            <person name="Yang W."/>
            <person name="Chen J."/>
            <person name="Ji P."/>
            <person name="Hu F."/>
        </authorList>
    </citation>
    <scope>NUCLEOTIDE SEQUENCE</scope>
    <source>
        <strain evidence="1">CRE-138-0111</strain>
    </source>
</reference>
<proteinExistence type="predicted"/>
<name>A0ABT9AM39_9GAMM</name>
<evidence type="ECO:0000313" key="2">
    <source>
        <dbReference type="Proteomes" id="UP001176478"/>
    </source>
</evidence>
<sequence>MRHIPDPIFTPVAENIKANREDERKSLMNRFADRQRQLADKVLTEKLDYAQIHQLLIDEADKFESQAGDLNYVWCYRPRQWTCGISARTKYPSCEEASE</sequence>
<reference evidence="1" key="2">
    <citation type="journal article" date="2024" name="Int. J. Antimicrob. Agents">
        <title>Identification of a novel Providencia species showing multi-drug-resistant in three patients with hospital-acquired infection.</title>
        <authorList>
            <person name="Yang W."/>
            <person name="Chen J."/>
            <person name="Yang F."/>
            <person name="Ji P."/>
            <person name="Shen S."/>
            <person name="Yin D."/>
            <person name="Hu F."/>
        </authorList>
    </citation>
    <scope>NUCLEOTIDE SEQUENCE</scope>
    <source>
        <strain evidence="1">CRE-138-0111</strain>
    </source>
</reference>
<accession>A0ABT9AM39</accession>